<evidence type="ECO:0000256" key="5">
    <source>
        <dbReference type="ARBA" id="ARBA00023136"/>
    </source>
</evidence>
<keyword evidence="9" id="KW-1185">Reference proteome</keyword>
<feature type="domain" description="LITAF" evidence="7">
    <location>
        <begin position="14"/>
        <end position="100"/>
    </location>
</feature>
<accession>A0A813H6F8</accession>
<evidence type="ECO:0000256" key="4">
    <source>
        <dbReference type="ARBA" id="ARBA00022833"/>
    </source>
</evidence>
<evidence type="ECO:0000313" key="9">
    <source>
        <dbReference type="Proteomes" id="UP000654075"/>
    </source>
</evidence>
<name>A0A813H6F8_POLGL</name>
<dbReference type="GO" id="GO:0008270">
    <property type="term" value="F:zinc ion binding"/>
    <property type="evidence" value="ECO:0007669"/>
    <property type="project" value="TreeGrafter"/>
</dbReference>
<comment type="similarity">
    <text evidence="2">Belongs to the CDIP1/LITAF family.</text>
</comment>
<evidence type="ECO:0000313" key="8">
    <source>
        <dbReference type="EMBL" id="CAE8633542.1"/>
    </source>
</evidence>
<feature type="transmembrane region" description="Helical" evidence="6">
    <location>
        <begin position="53"/>
        <end position="81"/>
    </location>
</feature>
<protein>
    <recommendedName>
        <fullName evidence="7">LITAF domain-containing protein</fullName>
    </recommendedName>
</protein>
<dbReference type="PROSITE" id="PS51837">
    <property type="entry name" value="LITAF"/>
    <property type="match status" value="1"/>
</dbReference>
<evidence type="ECO:0000256" key="1">
    <source>
        <dbReference type="ARBA" id="ARBA00004170"/>
    </source>
</evidence>
<keyword evidence="6" id="KW-1133">Transmembrane helix</keyword>
<keyword evidence="3" id="KW-0479">Metal-binding</keyword>
<dbReference type="OMA" id="YCHQELE"/>
<evidence type="ECO:0000256" key="2">
    <source>
        <dbReference type="ARBA" id="ARBA00005975"/>
    </source>
</evidence>
<dbReference type="AlphaFoldDB" id="A0A813H6F8"/>
<organism evidence="8 9">
    <name type="scientific">Polarella glacialis</name>
    <name type="common">Dinoflagellate</name>
    <dbReference type="NCBI Taxonomy" id="89957"/>
    <lineage>
        <taxon>Eukaryota</taxon>
        <taxon>Sar</taxon>
        <taxon>Alveolata</taxon>
        <taxon>Dinophyceae</taxon>
        <taxon>Suessiales</taxon>
        <taxon>Suessiaceae</taxon>
        <taxon>Polarella</taxon>
    </lineage>
</organism>
<proteinExistence type="inferred from homology"/>
<dbReference type="InterPro" id="IPR037519">
    <property type="entry name" value="LITAF_fam"/>
</dbReference>
<dbReference type="OrthoDB" id="5599753at2759"/>
<dbReference type="GO" id="GO:0016020">
    <property type="term" value="C:membrane"/>
    <property type="evidence" value="ECO:0007669"/>
    <property type="project" value="UniProtKB-SubCell"/>
</dbReference>
<keyword evidence="6" id="KW-0812">Transmembrane</keyword>
<evidence type="ECO:0000256" key="6">
    <source>
        <dbReference type="SAM" id="Phobius"/>
    </source>
</evidence>
<dbReference type="PANTHER" id="PTHR23292">
    <property type="entry name" value="LIPOPOLYSACCHARIDE-INDUCED TUMOR NECROSIS FACTOR-ALPHA FACTOR"/>
    <property type="match status" value="1"/>
</dbReference>
<dbReference type="PANTHER" id="PTHR23292:SF6">
    <property type="entry name" value="FI16602P1-RELATED"/>
    <property type="match status" value="1"/>
</dbReference>
<evidence type="ECO:0000256" key="3">
    <source>
        <dbReference type="ARBA" id="ARBA00022723"/>
    </source>
</evidence>
<comment type="subcellular location">
    <subcellularLocation>
        <location evidence="1">Membrane</location>
        <topology evidence="1">Peripheral membrane protein</topology>
    </subcellularLocation>
</comment>
<dbReference type="EMBL" id="CAJNNV010030801">
    <property type="protein sequence ID" value="CAE8633542.1"/>
    <property type="molecule type" value="Genomic_DNA"/>
</dbReference>
<feature type="transmembrane region" description="Helical" evidence="6">
    <location>
        <begin position="126"/>
        <end position="143"/>
    </location>
</feature>
<keyword evidence="5 6" id="KW-0472">Membrane</keyword>
<dbReference type="SMART" id="SM00714">
    <property type="entry name" value="LITAF"/>
    <property type="match status" value="1"/>
</dbReference>
<comment type="caution">
    <text evidence="8">The sequence shown here is derived from an EMBL/GenBank/DDBJ whole genome shotgun (WGS) entry which is preliminary data.</text>
</comment>
<dbReference type="InterPro" id="IPR006629">
    <property type="entry name" value="LITAF"/>
</dbReference>
<gene>
    <name evidence="8" type="ORF">PGLA1383_LOCUS49410</name>
</gene>
<reference evidence="8" key="1">
    <citation type="submission" date="2021-02" db="EMBL/GenBank/DDBJ databases">
        <authorList>
            <person name="Dougan E. K."/>
            <person name="Rhodes N."/>
            <person name="Thang M."/>
            <person name="Chan C."/>
        </authorList>
    </citation>
    <scope>NUCLEOTIDE SEQUENCE</scope>
</reference>
<dbReference type="Pfam" id="PF10601">
    <property type="entry name" value="zf-LITAF-like"/>
    <property type="match status" value="1"/>
</dbReference>
<keyword evidence="4" id="KW-0862">Zinc</keyword>
<sequence length="308" mass="34537">MSYIVPRDKKDDNKRDVQEEEEDDLVFDQVPVKVACPHCSVSIITYIEHESSWVTFTVCIALFMVLNWAALCIVPVVYPLVKDVVHHCPRCLRVLATRSRVVLPSVRDEVMSFRFGSCAMVLARKYVLALVAMMSLIGSIHWIRSGSAPATGIEAIVRSELSVLRWEDFLQDCGFKSYLGNPIHVTVAFNEKYKNQTLHWQGSVHRVEEGFNFLGLSQRGAIFVDMTPQQFPNKRDMSDVVLLYKEEKELGQKIATLKKGMGLDFTATMVEVGRRGSPHVMALWDLAILSAASSKADSPSQNSSLVSP</sequence>
<evidence type="ECO:0000259" key="7">
    <source>
        <dbReference type="PROSITE" id="PS51837"/>
    </source>
</evidence>
<dbReference type="Proteomes" id="UP000654075">
    <property type="component" value="Unassembled WGS sequence"/>
</dbReference>